<dbReference type="PANTHER" id="PTHR18860">
    <property type="entry name" value="14-3-3 PROTEIN"/>
    <property type="match status" value="1"/>
</dbReference>
<evidence type="ECO:0000256" key="3">
    <source>
        <dbReference type="SAM" id="Coils"/>
    </source>
</evidence>
<dbReference type="SMART" id="SM00101">
    <property type="entry name" value="14_3_3"/>
    <property type="match status" value="1"/>
</dbReference>
<evidence type="ECO:0000313" key="6">
    <source>
        <dbReference type="EMBL" id="ORE00575.1"/>
    </source>
</evidence>
<name>A0A1X0QLH4_9MICR</name>
<dbReference type="VEuPathDB" id="MicrosporidiaDB:A0H76_2387"/>
<evidence type="ECO:0000259" key="5">
    <source>
        <dbReference type="SMART" id="SM00101"/>
    </source>
</evidence>
<dbReference type="EMBL" id="LTAI01000007">
    <property type="protein sequence ID" value="ORE00575.1"/>
    <property type="molecule type" value="Genomic_DNA"/>
</dbReference>
<evidence type="ECO:0000256" key="4">
    <source>
        <dbReference type="SAM" id="MobiDB-lite"/>
    </source>
</evidence>
<feature type="coiled-coil region" evidence="3">
    <location>
        <begin position="192"/>
        <end position="219"/>
    </location>
</feature>
<dbReference type="Gene3D" id="1.20.190.20">
    <property type="entry name" value="14-3-3 domain"/>
    <property type="match status" value="1"/>
</dbReference>
<reference evidence="6 7" key="1">
    <citation type="journal article" date="2017" name="Environ. Microbiol.">
        <title>Decay of the glycolytic pathway and adaptation to intranuclear parasitism within Enterocytozoonidae microsporidia.</title>
        <authorList>
            <person name="Wiredu Boakye D."/>
            <person name="Jaroenlak P."/>
            <person name="Prachumwat A."/>
            <person name="Williams T.A."/>
            <person name="Bateman K.S."/>
            <person name="Itsathitphaisarn O."/>
            <person name="Sritunyalucksana K."/>
            <person name="Paszkiewicz K.H."/>
            <person name="Moore K.A."/>
            <person name="Stentiford G.D."/>
            <person name="Williams B.A."/>
        </authorList>
    </citation>
    <scope>NUCLEOTIDE SEQUENCE [LARGE SCALE GENOMIC DNA]</scope>
    <source>
        <strain evidence="7">canceri</strain>
    </source>
</reference>
<comment type="similarity">
    <text evidence="1">Belongs to the 14-3-3 family.</text>
</comment>
<feature type="domain" description="14-3-3" evidence="5">
    <location>
        <begin position="7"/>
        <end position="252"/>
    </location>
</feature>
<dbReference type="InterPro" id="IPR023410">
    <property type="entry name" value="14-3-3_domain"/>
</dbReference>
<dbReference type="PRINTS" id="PR00305">
    <property type="entry name" value="1433ZETA"/>
</dbReference>
<keyword evidence="3" id="KW-0175">Coiled coil</keyword>
<proteinExistence type="inferred from homology"/>
<dbReference type="Proteomes" id="UP000192501">
    <property type="component" value="Unassembled WGS sequence"/>
</dbReference>
<dbReference type="VEuPathDB" id="MicrosporidiaDB:HERIO_1898"/>
<feature type="site" description="Interaction with phosphoserine on interacting protein" evidence="2">
    <location>
        <position position="63"/>
    </location>
</feature>
<dbReference type="SUPFAM" id="SSF48445">
    <property type="entry name" value="14-3-3 protein"/>
    <property type="match status" value="1"/>
</dbReference>
<evidence type="ECO:0000313" key="7">
    <source>
        <dbReference type="Proteomes" id="UP000192501"/>
    </source>
</evidence>
<dbReference type="InterPro" id="IPR000308">
    <property type="entry name" value="14-3-3"/>
</dbReference>
<protein>
    <submittedName>
        <fullName evidence="6">1433 protein</fullName>
    </submittedName>
</protein>
<gene>
    <name evidence="6" type="ORF">A0H76_2387</name>
</gene>
<evidence type="ECO:0000256" key="1">
    <source>
        <dbReference type="ARBA" id="ARBA00006141"/>
    </source>
</evidence>
<feature type="compositionally biased region" description="Polar residues" evidence="4">
    <location>
        <begin position="264"/>
        <end position="279"/>
    </location>
</feature>
<sequence length="301" mass="35410">MEVNDLDDAIKRLSFYKLADRHEDMARETISILEMMHKEGKEMDEFVRENFSLSHKNMLSPLRNSWRALMTEADKYKDDKENHEYKILKEIIVKITNNIMEISDGVLDAIEKFVDLKEEEDQMINYVYFIKIKGDFYRYKAEVTIGPSREEYRDMSFKYYSEAREKGNFLKASNPIWLGLALNLSVLYYETFENVEEALKLAQESFEAAIQQLDILTDENYNESTLIMQLLRDNITLWTVQAKEKRMDSPLLQKHSQVDIEADLNSTKNESNLNSTKNESLTESKLNETLNKSKMLEDNKL</sequence>
<dbReference type="CDD" id="cd08774">
    <property type="entry name" value="14-3-3"/>
    <property type="match status" value="1"/>
</dbReference>
<organism evidence="6 7">
    <name type="scientific">Hepatospora eriocheir</name>
    <dbReference type="NCBI Taxonomy" id="1081669"/>
    <lineage>
        <taxon>Eukaryota</taxon>
        <taxon>Fungi</taxon>
        <taxon>Fungi incertae sedis</taxon>
        <taxon>Microsporidia</taxon>
        <taxon>Hepatosporidae</taxon>
        <taxon>Hepatospora</taxon>
    </lineage>
</organism>
<dbReference type="InterPro" id="IPR036815">
    <property type="entry name" value="14-3-3_dom_sf"/>
</dbReference>
<dbReference type="Pfam" id="PF00244">
    <property type="entry name" value="14-3-3"/>
    <property type="match status" value="1"/>
</dbReference>
<dbReference type="AlphaFoldDB" id="A0A1X0QLH4"/>
<comment type="caution">
    <text evidence="6">The sequence shown here is derived from an EMBL/GenBank/DDBJ whole genome shotgun (WGS) entry which is preliminary data.</text>
</comment>
<evidence type="ECO:0000256" key="2">
    <source>
        <dbReference type="PIRSR" id="PIRSR000868-1"/>
    </source>
</evidence>
<dbReference type="PIRSF" id="PIRSF000868">
    <property type="entry name" value="14-3-3"/>
    <property type="match status" value="1"/>
</dbReference>
<feature type="region of interest" description="Disordered" evidence="4">
    <location>
        <begin position="263"/>
        <end position="301"/>
    </location>
</feature>
<feature type="site" description="Interaction with phosphoserine on interacting protein" evidence="2">
    <location>
        <position position="138"/>
    </location>
</feature>
<accession>A0A1X0QLH4</accession>